<protein>
    <recommendedName>
        <fullName evidence="3">histidine kinase</fullName>
        <ecNumber evidence="3">2.7.13.3</ecNumber>
    </recommendedName>
</protein>
<dbReference type="InterPro" id="IPR036890">
    <property type="entry name" value="HATPase_C_sf"/>
</dbReference>
<dbReference type="KEGG" id="scyp:JYB88_02120"/>
<evidence type="ECO:0000256" key="2">
    <source>
        <dbReference type="ARBA" id="ARBA00004651"/>
    </source>
</evidence>
<evidence type="ECO:0000256" key="8">
    <source>
        <dbReference type="ARBA" id="ARBA00022840"/>
    </source>
</evidence>
<dbReference type="SMART" id="SM00387">
    <property type="entry name" value="HATPase_c"/>
    <property type="match status" value="1"/>
</dbReference>
<keyword evidence="6" id="KW-0547">Nucleotide-binding</keyword>
<accession>A0A974XNF5</accession>
<keyword evidence="7" id="KW-0418">Kinase</keyword>
<evidence type="ECO:0000256" key="5">
    <source>
        <dbReference type="ARBA" id="ARBA00022679"/>
    </source>
</evidence>
<feature type="transmembrane region" description="Helical" evidence="9">
    <location>
        <begin position="128"/>
        <end position="148"/>
    </location>
</feature>
<dbReference type="Pfam" id="PF02518">
    <property type="entry name" value="HATPase_c"/>
    <property type="match status" value="1"/>
</dbReference>
<dbReference type="Gene3D" id="3.30.565.10">
    <property type="entry name" value="Histidine kinase-like ATPase, C-terminal domain"/>
    <property type="match status" value="1"/>
</dbReference>
<evidence type="ECO:0000256" key="7">
    <source>
        <dbReference type="ARBA" id="ARBA00022777"/>
    </source>
</evidence>
<evidence type="ECO:0000259" key="10">
    <source>
        <dbReference type="PROSITE" id="PS50109"/>
    </source>
</evidence>
<organism evidence="11 12">
    <name type="scientific">Shewanella cyperi</name>
    <dbReference type="NCBI Taxonomy" id="2814292"/>
    <lineage>
        <taxon>Bacteria</taxon>
        <taxon>Pseudomonadati</taxon>
        <taxon>Pseudomonadota</taxon>
        <taxon>Gammaproteobacteria</taxon>
        <taxon>Alteromonadales</taxon>
        <taxon>Shewanellaceae</taxon>
        <taxon>Shewanella</taxon>
    </lineage>
</organism>
<dbReference type="PANTHER" id="PTHR44936">
    <property type="entry name" value="SENSOR PROTEIN CREC"/>
    <property type="match status" value="1"/>
</dbReference>
<keyword evidence="9" id="KW-0472">Membrane</keyword>
<dbReference type="GO" id="GO:0005886">
    <property type="term" value="C:plasma membrane"/>
    <property type="evidence" value="ECO:0007669"/>
    <property type="project" value="UniProtKB-SubCell"/>
</dbReference>
<evidence type="ECO:0000256" key="4">
    <source>
        <dbReference type="ARBA" id="ARBA00022475"/>
    </source>
</evidence>
<dbReference type="InterPro" id="IPR003594">
    <property type="entry name" value="HATPase_dom"/>
</dbReference>
<reference evidence="11 12" key="1">
    <citation type="submission" date="2021-03" db="EMBL/GenBank/DDBJ databases">
        <title>Novel species identification of genus Shewanella.</title>
        <authorList>
            <person name="Liu G."/>
            <person name="Zhang Q."/>
        </authorList>
    </citation>
    <scope>NUCLEOTIDE SEQUENCE [LARGE SCALE GENOMIC DNA]</scope>
    <source>
        <strain evidence="11 12">FJAT-53726</strain>
    </source>
</reference>
<dbReference type="InterPro" id="IPR005467">
    <property type="entry name" value="His_kinase_dom"/>
</dbReference>
<evidence type="ECO:0000313" key="12">
    <source>
        <dbReference type="Proteomes" id="UP000663281"/>
    </source>
</evidence>
<name>A0A974XNF5_9GAMM</name>
<evidence type="ECO:0000256" key="6">
    <source>
        <dbReference type="ARBA" id="ARBA00022741"/>
    </source>
</evidence>
<comment type="catalytic activity">
    <reaction evidence="1">
        <text>ATP + protein L-histidine = ADP + protein N-phospho-L-histidine.</text>
        <dbReference type="EC" id="2.7.13.3"/>
    </reaction>
</comment>
<keyword evidence="12" id="KW-1185">Reference proteome</keyword>
<dbReference type="GO" id="GO:0000155">
    <property type="term" value="F:phosphorelay sensor kinase activity"/>
    <property type="evidence" value="ECO:0007669"/>
    <property type="project" value="InterPro"/>
</dbReference>
<feature type="domain" description="Histidine kinase" evidence="10">
    <location>
        <begin position="205"/>
        <end position="400"/>
    </location>
</feature>
<sequence>MMNPLLRFNAVLIATVLLLALSLGQVYRWYGSEPAPVVDAEYVLQAVEQLQHSHRSLQCQMDNGIGCGDALFVEYPAGYWGGKLDEAQVFAMRDKQGRQMLCRHSESDKILCINNLKSPDKLEHGLDLAYVFYLALFLVIFLLSRNLFRDIEILRRSAISEIKFGKFPAFSLSPKSYLAPLAQSLRNMTANIEQLNQFQAEVAETVCHDIKTPLARIKFLSHLMTADNLDTSRQQLNNNIADIEDNIYDYLSLAENEYSEVGNERTELELGAFIKDLLAQVPADNDIAIELQLPAPISAWLYSNLMKRLVNNLLGNALRFAKSRVLIRCERQGQHLLLAVEDDGPGWDAAEGSGGDGQLAHHKLGLSIVRRVVEKHQGQIRLQPSSLGGAKVLILLPLITQ</sequence>
<dbReference type="SUPFAM" id="SSF55874">
    <property type="entry name" value="ATPase domain of HSP90 chaperone/DNA topoisomerase II/histidine kinase"/>
    <property type="match status" value="1"/>
</dbReference>
<dbReference type="EMBL" id="CP071504">
    <property type="protein sequence ID" value="QSX30478.1"/>
    <property type="molecule type" value="Genomic_DNA"/>
</dbReference>
<dbReference type="SUPFAM" id="SSF47384">
    <property type="entry name" value="Homodimeric domain of signal transducing histidine kinase"/>
    <property type="match status" value="1"/>
</dbReference>
<proteinExistence type="predicted"/>
<dbReference type="PROSITE" id="PS50109">
    <property type="entry name" value="HIS_KIN"/>
    <property type="match status" value="1"/>
</dbReference>
<dbReference type="Proteomes" id="UP000663281">
    <property type="component" value="Chromosome"/>
</dbReference>
<dbReference type="CDD" id="cd00082">
    <property type="entry name" value="HisKA"/>
    <property type="match status" value="1"/>
</dbReference>
<dbReference type="InterPro" id="IPR050980">
    <property type="entry name" value="2C_sensor_his_kinase"/>
</dbReference>
<comment type="subcellular location">
    <subcellularLocation>
        <location evidence="2">Cell membrane</location>
        <topology evidence="2">Multi-pass membrane protein</topology>
    </subcellularLocation>
</comment>
<dbReference type="AlphaFoldDB" id="A0A974XNF5"/>
<evidence type="ECO:0000256" key="1">
    <source>
        <dbReference type="ARBA" id="ARBA00000085"/>
    </source>
</evidence>
<keyword evidence="9" id="KW-0812">Transmembrane</keyword>
<keyword evidence="5" id="KW-0808">Transferase</keyword>
<evidence type="ECO:0000256" key="3">
    <source>
        <dbReference type="ARBA" id="ARBA00012438"/>
    </source>
</evidence>
<evidence type="ECO:0000256" key="9">
    <source>
        <dbReference type="SAM" id="Phobius"/>
    </source>
</evidence>
<evidence type="ECO:0000313" key="11">
    <source>
        <dbReference type="EMBL" id="QSX30478.1"/>
    </source>
</evidence>
<keyword evidence="4" id="KW-1003">Cell membrane</keyword>
<dbReference type="EC" id="2.7.13.3" evidence="3"/>
<dbReference type="PANTHER" id="PTHR44936:SF10">
    <property type="entry name" value="SENSOR PROTEIN RSTB"/>
    <property type="match status" value="1"/>
</dbReference>
<dbReference type="GO" id="GO:0005524">
    <property type="term" value="F:ATP binding"/>
    <property type="evidence" value="ECO:0007669"/>
    <property type="project" value="UniProtKB-KW"/>
</dbReference>
<dbReference type="Gene3D" id="1.10.287.130">
    <property type="match status" value="1"/>
</dbReference>
<dbReference type="InterPro" id="IPR036097">
    <property type="entry name" value="HisK_dim/P_sf"/>
</dbReference>
<gene>
    <name evidence="11" type="ORF">JYB88_02120</name>
</gene>
<keyword evidence="9" id="KW-1133">Transmembrane helix</keyword>
<keyword evidence="8" id="KW-0067">ATP-binding</keyword>
<dbReference type="InterPro" id="IPR003661">
    <property type="entry name" value="HisK_dim/P_dom"/>
</dbReference>